<dbReference type="Proteomes" id="UP000523447">
    <property type="component" value="Unassembled WGS sequence"/>
</dbReference>
<evidence type="ECO:0000313" key="2">
    <source>
        <dbReference type="EMBL" id="NKY86373.1"/>
    </source>
</evidence>
<sequence length="151" mass="16605">MLDPNLDPGVENAARKVFDAAADLETASLRAERTDIEQLWSTPTPVTGGLLAELAAMPNSSPALKDYAERVRAGECQWEQIELLARPVPPEIAELKSSPSFRWDWTPPATPVAVPAGVSARRPQPKDDNVVGPSDWPDDFDEYPTQRSWLV</sequence>
<organism evidence="2 3">
    <name type="scientific">Nocardia veterana</name>
    <dbReference type="NCBI Taxonomy" id="132249"/>
    <lineage>
        <taxon>Bacteria</taxon>
        <taxon>Bacillati</taxon>
        <taxon>Actinomycetota</taxon>
        <taxon>Actinomycetes</taxon>
        <taxon>Mycobacteriales</taxon>
        <taxon>Nocardiaceae</taxon>
        <taxon>Nocardia</taxon>
    </lineage>
</organism>
<keyword evidence="3" id="KW-1185">Reference proteome</keyword>
<evidence type="ECO:0000313" key="3">
    <source>
        <dbReference type="Proteomes" id="UP000523447"/>
    </source>
</evidence>
<proteinExistence type="predicted"/>
<feature type="region of interest" description="Disordered" evidence="1">
    <location>
        <begin position="104"/>
        <end position="151"/>
    </location>
</feature>
<gene>
    <name evidence="2" type="ORF">HGA07_12135</name>
</gene>
<dbReference type="RefSeq" id="WP_040718272.1">
    <property type="nucleotide sequence ID" value="NZ_CAWPHS010000089.1"/>
</dbReference>
<name>A0A7X6LXI6_9NOCA</name>
<reference evidence="2 3" key="1">
    <citation type="submission" date="2020-04" db="EMBL/GenBank/DDBJ databases">
        <title>MicrobeNet Type strains.</title>
        <authorList>
            <person name="Nicholson A.C."/>
        </authorList>
    </citation>
    <scope>NUCLEOTIDE SEQUENCE [LARGE SCALE GENOMIC DNA]</scope>
    <source>
        <strain evidence="2 3">DSM 44445</strain>
    </source>
</reference>
<comment type="caution">
    <text evidence="2">The sequence shown here is derived from an EMBL/GenBank/DDBJ whole genome shotgun (WGS) entry which is preliminary data.</text>
</comment>
<protein>
    <submittedName>
        <fullName evidence="2">Uncharacterized protein</fullName>
    </submittedName>
</protein>
<dbReference type="AlphaFoldDB" id="A0A7X6LXI6"/>
<dbReference type="EMBL" id="JAAXPE010000009">
    <property type="protein sequence ID" value="NKY86373.1"/>
    <property type="molecule type" value="Genomic_DNA"/>
</dbReference>
<evidence type="ECO:0000256" key="1">
    <source>
        <dbReference type="SAM" id="MobiDB-lite"/>
    </source>
</evidence>
<accession>A0A7X6LXI6</accession>